<accession>A0A1I3J7X2</accession>
<name>A0A1I3J7X2_9FLAO</name>
<keyword evidence="2" id="KW-1185">Reference proteome</keyword>
<dbReference type="EMBL" id="FORQ01000001">
    <property type="protein sequence ID" value="SFI56362.1"/>
    <property type="molecule type" value="Genomic_DNA"/>
</dbReference>
<proteinExistence type="predicted"/>
<evidence type="ECO:0000313" key="2">
    <source>
        <dbReference type="Proteomes" id="UP000242560"/>
    </source>
</evidence>
<organism evidence="1 2">
    <name type="scientific">Kaistella treverensis</name>
    <dbReference type="NCBI Taxonomy" id="631455"/>
    <lineage>
        <taxon>Bacteria</taxon>
        <taxon>Pseudomonadati</taxon>
        <taxon>Bacteroidota</taxon>
        <taxon>Flavobacteriia</taxon>
        <taxon>Flavobacteriales</taxon>
        <taxon>Weeksellaceae</taxon>
        <taxon>Chryseobacterium group</taxon>
        <taxon>Kaistella</taxon>
    </lineage>
</organism>
<dbReference type="Proteomes" id="UP000242560">
    <property type="component" value="Unassembled WGS sequence"/>
</dbReference>
<dbReference type="PROSITE" id="PS51257">
    <property type="entry name" value="PROKAR_LIPOPROTEIN"/>
    <property type="match status" value="1"/>
</dbReference>
<gene>
    <name evidence="1" type="ORF">SAMN05421638_0010</name>
</gene>
<evidence type="ECO:0000313" key="1">
    <source>
        <dbReference type="EMBL" id="SFI56362.1"/>
    </source>
</evidence>
<reference evidence="2" key="1">
    <citation type="submission" date="2016-10" db="EMBL/GenBank/DDBJ databases">
        <authorList>
            <person name="Varghese N."/>
            <person name="Submissions S."/>
        </authorList>
    </citation>
    <scope>NUCLEOTIDE SEQUENCE [LARGE SCALE GENOMIC DNA]</scope>
    <source>
        <strain evidence="2">DSM 22251</strain>
    </source>
</reference>
<protein>
    <submittedName>
        <fullName evidence="1">Uncharacterized protein</fullName>
    </submittedName>
</protein>
<dbReference type="AlphaFoldDB" id="A0A1I3J7X2"/>
<dbReference type="RefSeq" id="WP_089817560.1">
    <property type="nucleotide sequence ID" value="NZ_FORQ01000001.1"/>
</dbReference>
<sequence>MIKLYFFIFSLFLFSCKAQQKNSVKINSEINKEYLASKKSFVGELSPEDYKEIRKLISDEIKTQVPAGKSILINFDQYGVNCFGSKHNEKTAMAVIDRRVSISARMSKENNAQDFFVYTTKVLNKHRYENRKNFLLDSGFFAKYIFTLNENCSAFFILKPNGEFIKYYGSVYYSEVENFLKKKPKKTSK</sequence>